<sequence length="417" mass="46057">NMQAPSGVTIPDGEVFIQIGTESEDDARKVALSNEKGCWYFGRNSDVCDVAVAYNTVSRVHARLLHFNGKFFLEDLGSVHGTFHNLKRLEAKTPVQIAPAQDRITFSDYDKPFVVHCTRTGPFTSLASAYESSDAEDSEPARSRQPTDSQPASGKQQHLSPKSDPVEGSHRDRQTDHPRSRRDGRDGERSSRHRRRSTSRDRYRSPESYRDRSRGSARRESSHRSDREETRRKQSREYRQRGSRSPDGRRPGSPPQNAVVQDTKPAERRSKFGSAPAVATEGLGQSAGVQSSAAAAELVRQMMGPQMGAAAGLHGLTAEQKKKMLWSSKKAAPPQQSSQAPVAAAPSTYNRWESAHFGSEEERSKFQKLMGIKGSAAGASAVLEAGRHEDEGVVPDGQKQSQLLHDLEHQYVSGLRR</sequence>
<dbReference type="InterPro" id="IPR028124">
    <property type="entry name" value="SMAP_dom"/>
</dbReference>
<proteinExistence type="predicted"/>
<dbReference type="PANTHER" id="PTHR22426:SF2">
    <property type="entry name" value="ARGININE_SERINE-RICH COILED-COIL PROTEIN 2"/>
    <property type="match status" value="1"/>
</dbReference>
<feature type="non-terminal residue" evidence="3">
    <location>
        <position position="1"/>
    </location>
</feature>
<dbReference type="EMBL" id="GBEZ01008756">
    <property type="protein sequence ID" value="JAC76803.1"/>
    <property type="molecule type" value="Transcribed_RNA"/>
</dbReference>
<reference evidence="3" key="1">
    <citation type="submission" date="2014-05" db="EMBL/GenBank/DDBJ databases">
        <title>The transcriptome of the halophilic microalga Tetraselmis sp. GSL018 isolated from the Great Salt Lake, Utah.</title>
        <authorList>
            <person name="Jinkerson R.E."/>
            <person name="D'Adamo S."/>
            <person name="Posewitz M.C."/>
        </authorList>
    </citation>
    <scope>NUCLEOTIDE SEQUENCE</scope>
    <source>
        <strain evidence="3">GSL018</strain>
    </source>
</reference>
<dbReference type="InterPro" id="IPR008984">
    <property type="entry name" value="SMAD_FHA_dom_sf"/>
</dbReference>
<feature type="domain" description="FHA" evidence="2">
    <location>
        <begin position="39"/>
        <end position="89"/>
    </location>
</feature>
<feature type="region of interest" description="Disordered" evidence="1">
    <location>
        <begin position="322"/>
        <end position="347"/>
    </location>
</feature>
<evidence type="ECO:0000256" key="1">
    <source>
        <dbReference type="SAM" id="MobiDB-lite"/>
    </source>
</evidence>
<gene>
    <name evidence="3" type="ORF">TSPGSL018_19222</name>
</gene>
<dbReference type="Gene3D" id="2.60.200.20">
    <property type="match status" value="1"/>
</dbReference>
<dbReference type="InterPro" id="IPR000253">
    <property type="entry name" value="FHA_dom"/>
</dbReference>
<dbReference type="SMART" id="SM00240">
    <property type="entry name" value="FHA"/>
    <property type="match status" value="1"/>
</dbReference>
<accession>A0A061RXW7</accession>
<feature type="region of interest" description="Disordered" evidence="1">
    <location>
        <begin position="128"/>
        <end position="293"/>
    </location>
</feature>
<feature type="non-terminal residue" evidence="3">
    <location>
        <position position="417"/>
    </location>
</feature>
<evidence type="ECO:0000259" key="2">
    <source>
        <dbReference type="PROSITE" id="PS50006"/>
    </source>
</evidence>
<dbReference type="Pfam" id="PF15477">
    <property type="entry name" value="SMAP"/>
    <property type="match status" value="1"/>
</dbReference>
<feature type="region of interest" description="Disordered" evidence="1">
    <location>
        <begin position="386"/>
        <end position="417"/>
    </location>
</feature>
<organism evidence="3">
    <name type="scientific">Tetraselmis sp. GSL018</name>
    <dbReference type="NCBI Taxonomy" id="582737"/>
    <lineage>
        <taxon>Eukaryota</taxon>
        <taxon>Viridiplantae</taxon>
        <taxon>Chlorophyta</taxon>
        <taxon>core chlorophytes</taxon>
        <taxon>Chlorodendrophyceae</taxon>
        <taxon>Chlorodendrales</taxon>
        <taxon>Chlorodendraceae</taxon>
        <taxon>Tetraselmis</taxon>
    </lineage>
</organism>
<protein>
    <recommendedName>
        <fullName evidence="2">FHA domain-containing protein</fullName>
    </recommendedName>
</protein>
<evidence type="ECO:0000313" key="3">
    <source>
        <dbReference type="EMBL" id="JAC76803.1"/>
    </source>
</evidence>
<dbReference type="PANTHER" id="PTHR22426">
    <property type="entry name" value="ARGININE_SERINE-RICH COILED-COIL PROTEIN 2"/>
    <property type="match status" value="1"/>
</dbReference>
<dbReference type="PROSITE" id="PS50006">
    <property type="entry name" value="FHA_DOMAIN"/>
    <property type="match status" value="1"/>
</dbReference>
<dbReference type="AlphaFoldDB" id="A0A061RXW7"/>
<feature type="compositionally biased region" description="Low complexity" evidence="1">
    <location>
        <begin position="327"/>
        <end position="347"/>
    </location>
</feature>
<feature type="compositionally biased region" description="Basic and acidic residues" evidence="1">
    <location>
        <begin position="198"/>
        <end position="250"/>
    </location>
</feature>
<feature type="compositionally biased region" description="Polar residues" evidence="1">
    <location>
        <begin position="144"/>
        <end position="160"/>
    </location>
</feature>
<feature type="compositionally biased region" description="Low complexity" evidence="1">
    <location>
        <begin position="284"/>
        <end position="293"/>
    </location>
</feature>
<dbReference type="SUPFAM" id="SSF49879">
    <property type="entry name" value="SMAD/FHA domain"/>
    <property type="match status" value="1"/>
</dbReference>
<name>A0A061RXW7_9CHLO</name>
<feature type="compositionally biased region" description="Basic and acidic residues" evidence="1">
    <location>
        <begin position="164"/>
        <end position="190"/>
    </location>
</feature>
<dbReference type="Pfam" id="PF00498">
    <property type="entry name" value="FHA"/>
    <property type="match status" value="1"/>
</dbReference>